<evidence type="ECO:0000256" key="5">
    <source>
        <dbReference type="ARBA" id="ARBA00022801"/>
    </source>
</evidence>
<keyword evidence="3" id="KW-0645">Protease</keyword>
<comment type="caution">
    <text evidence="13">The sequence shown here is derived from an EMBL/GenBank/DDBJ whole genome shotgun (WGS) entry which is preliminary data.</text>
</comment>
<evidence type="ECO:0000256" key="7">
    <source>
        <dbReference type="ARBA" id="ARBA00022989"/>
    </source>
</evidence>
<organism evidence="13 14">
    <name type="scientific">Coptis chinensis</name>
    <dbReference type="NCBI Taxonomy" id="261450"/>
    <lineage>
        <taxon>Eukaryota</taxon>
        <taxon>Viridiplantae</taxon>
        <taxon>Streptophyta</taxon>
        <taxon>Embryophyta</taxon>
        <taxon>Tracheophyta</taxon>
        <taxon>Spermatophyta</taxon>
        <taxon>Magnoliopsida</taxon>
        <taxon>Ranunculales</taxon>
        <taxon>Ranunculaceae</taxon>
        <taxon>Coptidoideae</taxon>
        <taxon>Coptis</taxon>
    </lineage>
</organism>
<dbReference type="AlphaFoldDB" id="A0A835HJB4"/>
<evidence type="ECO:0000256" key="4">
    <source>
        <dbReference type="ARBA" id="ARBA00022692"/>
    </source>
</evidence>
<evidence type="ECO:0000313" key="14">
    <source>
        <dbReference type="Proteomes" id="UP000631114"/>
    </source>
</evidence>
<dbReference type="PANTHER" id="PTHR13046">
    <property type="entry name" value="PROTEASE U48 CAAX PRENYL PROTEASE RCE1"/>
    <property type="match status" value="1"/>
</dbReference>
<gene>
    <name evidence="13" type="ORF">IFM89_036868</name>
</gene>
<dbReference type="GO" id="GO:0071586">
    <property type="term" value="P:CAAX-box protein processing"/>
    <property type="evidence" value="ECO:0007669"/>
    <property type="project" value="InterPro"/>
</dbReference>
<dbReference type="PANTHER" id="PTHR13046:SF0">
    <property type="entry name" value="CAAX PRENYL PROTEASE 2"/>
    <property type="match status" value="1"/>
</dbReference>
<feature type="transmembrane region" description="Helical" evidence="11">
    <location>
        <begin position="94"/>
        <end position="111"/>
    </location>
</feature>
<accession>A0A835HJB4</accession>
<evidence type="ECO:0000256" key="10">
    <source>
        <dbReference type="ARBA" id="ARBA00049729"/>
    </source>
</evidence>
<evidence type="ECO:0000256" key="8">
    <source>
        <dbReference type="ARBA" id="ARBA00023136"/>
    </source>
</evidence>
<evidence type="ECO:0000256" key="9">
    <source>
        <dbReference type="ARBA" id="ARBA00047280"/>
    </source>
</evidence>
<protein>
    <recommendedName>
        <fullName evidence="10">intramembrane prenyl-peptidase Rce1</fullName>
        <ecNumber evidence="10">3.4.26.1</ecNumber>
    </recommendedName>
</protein>
<name>A0A835HJB4_9MAGN</name>
<dbReference type="GO" id="GO:0005789">
    <property type="term" value="C:endoplasmic reticulum membrane"/>
    <property type="evidence" value="ECO:0007669"/>
    <property type="project" value="UniProtKB-SubCell"/>
</dbReference>
<dbReference type="InterPro" id="IPR003675">
    <property type="entry name" value="Rce1/LyrA-like_dom"/>
</dbReference>
<feature type="transmembrane region" description="Helical" evidence="11">
    <location>
        <begin position="153"/>
        <end position="181"/>
    </location>
</feature>
<dbReference type="Proteomes" id="UP000631114">
    <property type="component" value="Unassembled WGS sequence"/>
</dbReference>
<feature type="domain" description="CAAX prenyl protease 2/Lysostaphin resistance protein A-like" evidence="12">
    <location>
        <begin position="139"/>
        <end position="193"/>
    </location>
</feature>
<evidence type="ECO:0000256" key="11">
    <source>
        <dbReference type="SAM" id="Phobius"/>
    </source>
</evidence>
<dbReference type="GO" id="GO:0004222">
    <property type="term" value="F:metalloendopeptidase activity"/>
    <property type="evidence" value="ECO:0007669"/>
    <property type="project" value="InterPro"/>
</dbReference>
<comment type="subcellular location">
    <subcellularLocation>
        <location evidence="1">Endoplasmic reticulum membrane</location>
        <topology evidence="1">Multi-pass membrane protein</topology>
    </subcellularLocation>
</comment>
<evidence type="ECO:0000313" key="13">
    <source>
        <dbReference type="EMBL" id="KAF9599382.1"/>
    </source>
</evidence>
<keyword evidence="6" id="KW-0256">Endoplasmic reticulum</keyword>
<sequence>MENYYYSSSSEQLSKSTALIACGSMAILYVAILYSPTLLFRLPKPTSLNTFMIRRFICAIISSLVSVTLSAFLLPIKSWDVGAYGIRVDHMCQAVLIPLSLTSLVYTGSLFSKVKSFQCTGNVSQRLFNLIVSVTYDVLAWRNYVVAPLTEELVFRACMIPLLLCGGFKTYTIIFLSPVFFSLGNLYNSFRYFTRVGKQYIS</sequence>
<dbReference type="EC" id="3.4.26.1" evidence="10"/>
<feature type="transmembrane region" description="Helical" evidence="11">
    <location>
        <begin position="52"/>
        <end position="74"/>
    </location>
</feature>
<evidence type="ECO:0000256" key="6">
    <source>
        <dbReference type="ARBA" id="ARBA00022824"/>
    </source>
</evidence>
<keyword evidence="5" id="KW-0378">Hydrolase</keyword>
<dbReference type="InterPro" id="IPR039731">
    <property type="entry name" value="Rce1"/>
</dbReference>
<keyword evidence="14" id="KW-1185">Reference proteome</keyword>
<comment type="catalytic activity">
    <reaction evidence="9">
        <text>Hydrolyzes the peptide bond -P2-(S-farnesyl or geranylgeranyl)C-P1'-P2'-P3'-COOH where P1' and P2' are amino acids with aliphatic sidechains and P3' is any C-terminal residue.</text>
        <dbReference type="EC" id="3.4.26.1"/>
    </reaction>
</comment>
<reference evidence="13 14" key="1">
    <citation type="submission" date="2020-10" db="EMBL/GenBank/DDBJ databases">
        <title>The Coptis chinensis genome and diversification of protoberbering-type alkaloids.</title>
        <authorList>
            <person name="Wang B."/>
            <person name="Shu S."/>
            <person name="Song C."/>
            <person name="Liu Y."/>
        </authorList>
    </citation>
    <scope>NUCLEOTIDE SEQUENCE [LARGE SCALE GENOMIC DNA]</scope>
    <source>
        <strain evidence="13">HL-2020</strain>
        <tissue evidence="13">Leaf</tissue>
    </source>
</reference>
<keyword evidence="7 11" id="KW-1133">Transmembrane helix</keyword>
<feature type="transmembrane region" description="Helical" evidence="11">
    <location>
        <begin position="18"/>
        <end position="40"/>
    </location>
</feature>
<keyword evidence="4 11" id="KW-0812">Transmembrane</keyword>
<dbReference type="Pfam" id="PF02517">
    <property type="entry name" value="Rce1-like"/>
    <property type="match status" value="1"/>
</dbReference>
<dbReference type="EMBL" id="JADFTS010000007">
    <property type="protein sequence ID" value="KAF9599382.1"/>
    <property type="molecule type" value="Genomic_DNA"/>
</dbReference>
<dbReference type="OrthoDB" id="271604at2759"/>
<evidence type="ECO:0000256" key="3">
    <source>
        <dbReference type="ARBA" id="ARBA00022670"/>
    </source>
</evidence>
<evidence type="ECO:0000259" key="12">
    <source>
        <dbReference type="Pfam" id="PF02517"/>
    </source>
</evidence>
<keyword evidence="8 11" id="KW-0472">Membrane</keyword>
<evidence type="ECO:0000256" key="2">
    <source>
        <dbReference type="ARBA" id="ARBA00006897"/>
    </source>
</evidence>
<proteinExistence type="inferred from homology"/>
<comment type="similarity">
    <text evidence="2">Belongs to the peptidase U48 family.</text>
</comment>
<evidence type="ECO:0000256" key="1">
    <source>
        <dbReference type="ARBA" id="ARBA00004477"/>
    </source>
</evidence>